<gene>
    <name evidence="1" type="ORF">ENSA7_77320</name>
</gene>
<sequence>MSKFTPPSPLDQPELFFALVGPTGTDLDRVTDALDAELGIVDYELREPIRLSRLIAGLPGHEHLHDFSGTEDERIEAYMDAGDEVRETFGHAGALAALAVAEIRRIRGGDEAQPATAFLFRSLKHPKEVELLRDVYGTSLVVIAVYEVEEKRERHLSRPGRAGHSRFWTERPQGVSARRLFPRCRC</sequence>
<organism evidence="1 2">
    <name type="scientific">Enhygromyxa salina</name>
    <dbReference type="NCBI Taxonomy" id="215803"/>
    <lineage>
        <taxon>Bacteria</taxon>
        <taxon>Pseudomonadati</taxon>
        <taxon>Myxococcota</taxon>
        <taxon>Polyangia</taxon>
        <taxon>Nannocystales</taxon>
        <taxon>Nannocystaceae</taxon>
        <taxon>Enhygromyxa</taxon>
    </lineage>
</organism>
<evidence type="ECO:0000313" key="2">
    <source>
        <dbReference type="Proteomes" id="UP000238823"/>
    </source>
</evidence>
<dbReference type="RefSeq" id="WP_146158652.1">
    <property type="nucleotide sequence ID" value="NZ_PVNL01000139.1"/>
</dbReference>
<evidence type="ECO:0000313" key="1">
    <source>
        <dbReference type="EMBL" id="PRP94909.1"/>
    </source>
</evidence>
<name>A0A2S9XPW6_9BACT</name>
<dbReference type="AlphaFoldDB" id="A0A2S9XPW6"/>
<dbReference type="Gene3D" id="3.40.50.300">
    <property type="entry name" value="P-loop containing nucleotide triphosphate hydrolases"/>
    <property type="match status" value="1"/>
</dbReference>
<dbReference type="EMBL" id="PVNL01000139">
    <property type="protein sequence ID" value="PRP94909.1"/>
    <property type="molecule type" value="Genomic_DNA"/>
</dbReference>
<dbReference type="Proteomes" id="UP000238823">
    <property type="component" value="Unassembled WGS sequence"/>
</dbReference>
<dbReference type="InterPro" id="IPR027417">
    <property type="entry name" value="P-loop_NTPase"/>
</dbReference>
<accession>A0A2S9XPW6</accession>
<proteinExistence type="predicted"/>
<reference evidence="1 2" key="1">
    <citation type="submission" date="2018-03" db="EMBL/GenBank/DDBJ databases">
        <title>Draft Genome Sequences of the Obligatory Marine Myxobacteria Enhygromyxa salina SWB007.</title>
        <authorList>
            <person name="Poehlein A."/>
            <person name="Moghaddam J.A."/>
            <person name="Harms H."/>
            <person name="Alanjari M."/>
            <person name="Koenig G.M."/>
            <person name="Daniel R."/>
            <person name="Schaeberle T.F."/>
        </authorList>
    </citation>
    <scope>NUCLEOTIDE SEQUENCE [LARGE SCALE GENOMIC DNA]</scope>
    <source>
        <strain evidence="1 2">SWB007</strain>
    </source>
</reference>
<protein>
    <submittedName>
        <fullName evidence="1">Uncharacterized protein</fullName>
    </submittedName>
</protein>
<comment type="caution">
    <text evidence="1">The sequence shown here is derived from an EMBL/GenBank/DDBJ whole genome shotgun (WGS) entry which is preliminary data.</text>
</comment>